<keyword evidence="1" id="KW-0472">Membrane</keyword>
<keyword evidence="1" id="KW-1133">Transmembrane helix</keyword>
<dbReference type="EMBL" id="GBXM01079850">
    <property type="protein sequence ID" value="JAH28727.1"/>
    <property type="molecule type" value="Transcribed_RNA"/>
</dbReference>
<reference evidence="2" key="1">
    <citation type="submission" date="2014-11" db="EMBL/GenBank/DDBJ databases">
        <authorList>
            <person name="Amaro Gonzalez C."/>
        </authorList>
    </citation>
    <scope>NUCLEOTIDE SEQUENCE</scope>
</reference>
<dbReference type="AlphaFoldDB" id="A0A0E9RIW5"/>
<protein>
    <submittedName>
        <fullName evidence="2">Uncharacterized protein</fullName>
    </submittedName>
</protein>
<feature type="transmembrane region" description="Helical" evidence="1">
    <location>
        <begin position="12"/>
        <end position="28"/>
    </location>
</feature>
<reference evidence="2" key="2">
    <citation type="journal article" date="2015" name="Fish Shellfish Immunol.">
        <title>Early steps in the European eel (Anguilla anguilla)-Vibrio vulnificus interaction in the gills: Role of the RtxA13 toxin.</title>
        <authorList>
            <person name="Callol A."/>
            <person name="Pajuelo D."/>
            <person name="Ebbesson L."/>
            <person name="Teles M."/>
            <person name="MacKenzie S."/>
            <person name="Amaro C."/>
        </authorList>
    </citation>
    <scope>NUCLEOTIDE SEQUENCE</scope>
</reference>
<evidence type="ECO:0000313" key="2">
    <source>
        <dbReference type="EMBL" id="JAH28727.1"/>
    </source>
</evidence>
<keyword evidence="1" id="KW-0812">Transmembrane</keyword>
<evidence type="ECO:0000256" key="1">
    <source>
        <dbReference type="SAM" id="Phobius"/>
    </source>
</evidence>
<proteinExistence type="predicted"/>
<sequence length="45" mass="5258">MNHISLIDVTHMHVTCFCSIVCLLYLSLSCSERLLSLRWFNSNTR</sequence>
<accession>A0A0E9RIW5</accession>
<organism evidence="2">
    <name type="scientific">Anguilla anguilla</name>
    <name type="common">European freshwater eel</name>
    <name type="synonym">Muraena anguilla</name>
    <dbReference type="NCBI Taxonomy" id="7936"/>
    <lineage>
        <taxon>Eukaryota</taxon>
        <taxon>Metazoa</taxon>
        <taxon>Chordata</taxon>
        <taxon>Craniata</taxon>
        <taxon>Vertebrata</taxon>
        <taxon>Euteleostomi</taxon>
        <taxon>Actinopterygii</taxon>
        <taxon>Neopterygii</taxon>
        <taxon>Teleostei</taxon>
        <taxon>Anguilliformes</taxon>
        <taxon>Anguillidae</taxon>
        <taxon>Anguilla</taxon>
    </lineage>
</organism>
<name>A0A0E9RIW5_ANGAN</name>